<accession>A0A1W6LLD2</accession>
<dbReference type="Pfam" id="PF03629">
    <property type="entry name" value="SASA"/>
    <property type="match status" value="2"/>
</dbReference>
<dbReference type="GO" id="GO:0005975">
    <property type="term" value="P:carbohydrate metabolic process"/>
    <property type="evidence" value="ECO:0007669"/>
    <property type="project" value="TreeGrafter"/>
</dbReference>
<dbReference type="SUPFAM" id="SSF49785">
    <property type="entry name" value="Galactose-binding domain-like"/>
    <property type="match status" value="1"/>
</dbReference>
<dbReference type="InterPro" id="IPR036514">
    <property type="entry name" value="SGNH_hydro_sf"/>
</dbReference>
<dbReference type="SUPFAM" id="SSF52266">
    <property type="entry name" value="SGNH hydrolase"/>
    <property type="match status" value="1"/>
</dbReference>
<evidence type="ECO:0000313" key="4">
    <source>
        <dbReference type="Proteomes" id="UP000193334"/>
    </source>
</evidence>
<evidence type="ECO:0000313" key="3">
    <source>
        <dbReference type="EMBL" id="ARN56554.1"/>
    </source>
</evidence>
<name>A0A1W6LLD2_9BACT</name>
<dbReference type="Gene3D" id="2.60.120.260">
    <property type="entry name" value="Galactose-binding domain-like"/>
    <property type="match status" value="1"/>
</dbReference>
<organism evidence="3 4">
    <name type="scientific">Sedimentisphaera salicampi</name>
    <dbReference type="NCBI Taxonomy" id="1941349"/>
    <lineage>
        <taxon>Bacteria</taxon>
        <taxon>Pseudomonadati</taxon>
        <taxon>Planctomycetota</taxon>
        <taxon>Phycisphaerae</taxon>
        <taxon>Sedimentisphaerales</taxon>
        <taxon>Sedimentisphaeraceae</taxon>
        <taxon>Sedimentisphaera</taxon>
    </lineage>
</organism>
<keyword evidence="1" id="KW-0378">Hydrolase</keyword>
<protein>
    <recommendedName>
        <fullName evidence="2">Sialate O-acetylesterase domain-containing protein</fullName>
    </recommendedName>
</protein>
<dbReference type="InterPro" id="IPR005181">
    <property type="entry name" value="SASA"/>
</dbReference>
<gene>
    <name evidence="3" type="ORF">STSP1_00937</name>
</gene>
<dbReference type="KEGG" id="pbp:STSP1_00937"/>
<dbReference type="Proteomes" id="UP000193334">
    <property type="component" value="Chromosome"/>
</dbReference>
<feature type="domain" description="Sialate O-acetylesterase" evidence="2">
    <location>
        <begin position="283"/>
        <end position="398"/>
    </location>
</feature>
<proteinExistence type="predicted"/>
<keyword evidence="4" id="KW-1185">Reference proteome</keyword>
<evidence type="ECO:0000259" key="2">
    <source>
        <dbReference type="Pfam" id="PF03629"/>
    </source>
</evidence>
<dbReference type="InterPro" id="IPR008979">
    <property type="entry name" value="Galactose-bd-like_sf"/>
</dbReference>
<dbReference type="InterPro" id="IPR039329">
    <property type="entry name" value="SIAE"/>
</dbReference>
<dbReference type="AlphaFoldDB" id="A0A1W6LLD2"/>
<sequence length="664" mass="74425">MKTGKIFVLFFFICVSAAFSDIWLPAVFSDGMILQRGKENVIWGTCDKASEVEFSSSWISGKMVKKADRQGRWEFRFLPPQAGEGYSLTIKTPSDKRAVNNVSCGEVWVCSGQSNMDTSSNSYPDKYNLAKKIDLPRVKMFHIPHRASRTAQEDVEAEWFKAVSSDPRTANFSAAGYFFGKKLYEQLNVPIGLIHSAWGGSRIEPWTPLCGYEGIDRLSMLEKFIKEGTPGTAEYKERMQNYLAKRKTWLRSAEETLAEGGFVSPGPVFPEMPDVGHKGEIGTYNAMIHPIEGLAIKGFIWYQGEANRRDGMLYAWKKKALVEGWREVWDDYTLPFYYVQIAPFKYGSEDPSMLPRLQAGQEYAQEITDNTAMVIVNDFTTINDIHPPQKRPVGQRLAGLALRRDYGFEEVQPYSPSYESMEVENGKAVLSFTHTYGKLKSRNGKPLTHFEMAGKDGHFHKAEAVIDGDEVIVSCGKVSKPEAVRFAWHKTAEPNLENAAGLPAGPFTTNLEELIPPEGVNLAPHGSWKCSDPNPWGWNSGLTDGSWRGKRGECMASGKSENFPKHILLDLEDVCQVDKIIFGAPDFGSTKDVDVYAGKSKSSLRKLSSETFSFKQAGRRTIQAGGEEIRFVKLVFTDNYKKKAGYDENFIFVSELEVWGTPAE</sequence>
<reference evidence="4" key="1">
    <citation type="submission" date="2017-04" db="EMBL/GenBank/DDBJ databases">
        <title>Comparative genomics and description of representatives of a novel lineage of planctomycetes thriving in anoxic sediments.</title>
        <authorList>
            <person name="Spring S."/>
            <person name="Bunk B."/>
            <person name="Sproer C."/>
        </authorList>
    </citation>
    <scope>NUCLEOTIDE SEQUENCE [LARGE SCALE GENOMIC DNA]</scope>
    <source>
        <strain evidence="4">ST-PulAB-D4</strain>
    </source>
</reference>
<evidence type="ECO:0000256" key="1">
    <source>
        <dbReference type="ARBA" id="ARBA00022801"/>
    </source>
</evidence>
<dbReference type="GO" id="GO:0001681">
    <property type="term" value="F:sialate O-acetylesterase activity"/>
    <property type="evidence" value="ECO:0007669"/>
    <property type="project" value="InterPro"/>
</dbReference>
<feature type="domain" description="Sialate O-acetylesterase" evidence="2">
    <location>
        <begin position="106"/>
        <end position="208"/>
    </location>
</feature>
<dbReference type="EMBL" id="CP021023">
    <property type="protein sequence ID" value="ARN56554.1"/>
    <property type="molecule type" value="Genomic_DNA"/>
</dbReference>
<dbReference type="PANTHER" id="PTHR22901:SF0">
    <property type="entry name" value="SIALATE O-ACETYLESTERASE"/>
    <property type="match status" value="1"/>
</dbReference>
<dbReference type="RefSeq" id="WP_085755244.1">
    <property type="nucleotide sequence ID" value="NZ_CP021023.1"/>
</dbReference>
<dbReference type="Gene3D" id="3.40.50.1110">
    <property type="entry name" value="SGNH hydrolase"/>
    <property type="match status" value="1"/>
</dbReference>
<dbReference type="STRING" id="1941349.STSP1_00937"/>
<dbReference type="PANTHER" id="PTHR22901">
    <property type="entry name" value="SIALATE O-ACETYLESTERASE"/>
    <property type="match status" value="1"/>
</dbReference>